<dbReference type="SUPFAM" id="SSF53756">
    <property type="entry name" value="UDP-Glycosyltransferase/glycogen phosphorylase"/>
    <property type="match status" value="1"/>
</dbReference>
<comment type="caution">
    <text evidence="3">The sequence shown here is derived from an EMBL/GenBank/DDBJ whole genome shotgun (WGS) entry which is preliminary data.</text>
</comment>
<name>A0ABT3LBT8_9CYAN</name>
<proteinExistence type="predicted"/>
<feature type="domain" description="Glycosyltransferase subfamily 4-like N-terminal" evidence="2">
    <location>
        <begin position="13"/>
        <end position="212"/>
    </location>
</feature>
<organism evidence="3 4">
    <name type="scientific">Spirulina subsalsa FACHB-351</name>
    <dbReference type="NCBI Taxonomy" id="234711"/>
    <lineage>
        <taxon>Bacteria</taxon>
        <taxon>Bacillati</taxon>
        <taxon>Cyanobacteriota</taxon>
        <taxon>Cyanophyceae</taxon>
        <taxon>Spirulinales</taxon>
        <taxon>Spirulinaceae</taxon>
        <taxon>Spirulina</taxon>
    </lineage>
</organism>
<dbReference type="Gene3D" id="3.40.50.2000">
    <property type="entry name" value="Glycogen Phosphorylase B"/>
    <property type="match status" value="2"/>
</dbReference>
<dbReference type="RefSeq" id="WP_265266925.1">
    <property type="nucleotide sequence ID" value="NZ_JAIHOM010000222.1"/>
</dbReference>
<evidence type="ECO:0000259" key="1">
    <source>
        <dbReference type="Pfam" id="PF00534"/>
    </source>
</evidence>
<evidence type="ECO:0000313" key="4">
    <source>
        <dbReference type="Proteomes" id="UP001526426"/>
    </source>
</evidence>
<dbReference type="EMBL" id="JAIHOM010000222">
    <property type="protein sequence ID" value="MCW6038977.1"/>
    <property type="molecule type" value="Genomic_DNA"/>
</dbReference>
<keyword evidence="4" id="KW-1185">Reference proteome</keyword>
<dbReference type="Proteomes" id="UP001526426">
    <property type="component" value="Unassembled WGS sequence"/>
</dbReference>
<dbReference type="PANTHER" id="PTHR45947:SF3">
    <property type="entry name" value="SULFOQUINOVOSYL TRANSFERASE SQD2"/>
    <property type="match status" value="1"/>
</dbReference>
<sequence length="410" mass="46005">MKILILSTSDLEGGAARATYRLHRGFRQIGQESQMLVRAKLSRDPAVKAERSLLTKLGPPLNRLPLRSYPQRPGQLFSPQWFPDAIASTVAQLNPDLIHLHWICNGFLRIETLAQFKKPLLWTFHDMWPFTGGCHYSEDCDRYTQQCGHCPQLQSHSLRDLSHRIWQRKAKAWRGLNLTLIASSTWMADCIKASSLLSHYPLHIIPCGLDLTVYRPIDRTIARSLLNLPLDRPLVLFGAIAATSDPRKGFDLLLAALKHLATQNHQLPLDSLELLIFGSESSDLTIPFKAHYLGTLSDDLTLALIYSAADVMVVPSRQESFGQTASEALACGTPVVAFNTTGLKDIVDHQQNGYLATPYAVEDLAHGMAWVLADGERYTQLSHHARQKAEQCFEIKQQAYRYQALAQTVF</sequence>
<dbReference type="InterPro" id="IPR028098">
    <property type="entry name" value="Glyco_trans_4-like_N"/>
</dbReference>
<accession>A0ABT3LBT8</accession>
<dbReference type="CDD" id="cd03825">
    <property type="entry name" value="GT4_WcaC-like"/>
    <property type="match status" value="1"/>
</dbReference>
<dbReference type="Pfam" id="PF13439">
    <property type="entry name" value="Glyco_transf_4"/>
    <property type="match status" value="1"/>
</dbReference>
<gene>
    <name evidence="3" type="ORF">K4A83_22375</name>
</gene>
<dbReference type="Pfam" id="PF00534">
    <property type="entry name" value="Glycos_transf_1"/>
    <property type="match status" value="1"/>
</dbReference>
<dbReference type="InterPro" id="IPR001296">
    <property type="entry name" value="Glyco_trans_1"/>
</dbReference>
<feature type="domain" description="Glycosyl transferase family 1" evidence="1">
    <location>
        <begin position="243"/>
        <end position="387"/>
    </location>
</feature>
<dbReference type="PANTHER" id="PTHR45947">
    <property type="entry name" value="SULFOQUINOVOSYL TRANSFERASE SQD2"/>
    <property type="match status" value="1"/>
</dbReference>
<dbReference type="InterPro" id="IPR050194">
    <property type="entry name" value="Glycosyltransferase_grp1"/>
</dbReference>
<reference evidence="3 4" key="1">
    <citation type="submission" date="2021-08" db="EMBL/GenBank/DDBJ databases">
        <title>Draft genome sequence of Spirulina subsalsa with high tolerance to salinity and hype-accumulation of phycocyanin.</title>
        <authorList>
            <person name="Pei H."/>
            <person name="Jiang L."/>
        </authorList>
    </citation>
    <scope>NUCLEOTIDE SEQUENCE [LARGE SCALE GENOMIC DNA]</scope>
    <source>
        <strain evidence="3 4">FACHB-351</strain>
    </source>
</reference>
<protein>
    <submittedName>
        <fullName evidence="3">Glycosyltransferase family 4 protein</fullName>
    </submittedName>
</protein>
<evidence type="ECO:0000259" key="2">
    <source>
        <dbReference type="Pfam" id="PF13439"/>
    </source>
</evidence>
<evidence type="ECO:0000313" key="3">
    <source>
        <dbReference type="EMBL" id="MCW6038977.1"/>
    </source>
</evidence>